<protein>
    <recommendedName>
        <fullName evidence="3">Winged helix-turn-helix domain-containing protein</fullName>
    </recommendedName>
</protein>
<evidence type="ECO:0000313" key="1">
    <source>
        <dbReference type="EMBL" id="MFC1850792.1"/>
    </source>
</evidence>
<evidence type="ECO:0000313" key="2">
    <source>
        <dbReference type="Proteomes" id="UP001594351"/>
    </source>
</evidence>
<accession>A0ABV6YX68</accession>
<name>A0ABV6YX68_UNCC1</name>
<keyword evidence="2" id="KW-1185">Reference proteome</keyword>
<gene>
    <name evidence="1" type="ORF">ACFL27_11415</name>
</gene>
<proteinExistence type="predicted"/>
<sequence>MKYTDFSAVIREELLKHPSGLTWTELRQSLSLPYDRPCQTWISRLEQEIGLSRTRGSGRAYVWRIRSEE</sequence>
<evidence type="ECO:0008006" key="3">
    <source>
        <dbReference type="Google" id="ProtNLM"/>
    </source>
</evidence>
<comment type="caution">
    <text evidence="1">The sequence shown here is derived from an EMBL/GenBank/DDBJ whole genome shotgun (WGS) entry which is preliminary data.</text>
</comment>
<dbReference type="Proteomes" id="UP001594351">
    <property type="component" value="Unassembled WGS sequence"/>
</dbReference>
<dbReference type="EMBL" id="JBHPBY010000125">
    <property type="protein sequence ID" value="MFC1850792.1"/>
    <property type="molecule type" value="Genomic_DNA"/>
</dbReference>
<reference evidence="1 2" key="1">
    <citation type="submission" date="2024-09" db="EMBL/GenBank/DDBJ databases">
        <title>Laminarin stimulates single cell rates of sulfate reduction while oxygen inhibits transcriptomic activity in coastal marine sediment.</title>
        <authorList>
            <person name="Lindsay M."/>
            <person name="Orcutt B."/>
            <person name="Emerson D."/>
            <person name="Stepanauskas R."/>
            <person name="D'Angelo T."/>
        </authorList>
    </citation>
    <scope>NUCLEOTIDE SEQUENCE [LARGE SCALE GENOMIC DNA]</scope>
    <source>
        <strain evidence="1">SAG AM-311-K15</strain>
    </source>
</reference>
<organism evidence="1 2">
    <name type="scientific">candidate division CSSED10-310 bacterium</name>
    <dbReference type="NCBI Taxonomy" id="2855610"/>
    <lineage>
        <taxon>Bacteria</taxon>
        <taxon>Bacteria division CSSED10-310</taxon>
    </lineage>
</organism>